<sequence length="33" mass="3783">MSLLRRESTFYKWPGVTAGSRLQSCNRPGRSQL</sequence>
<keyword evidence="2" id="KW-1185">Reference proteome</keyword>
<dbReference type="EMBL" id="MK728825">
    <property type="protein sequence ID" value="QCQ65557.1"/>
    <property type="molecule type" value="Genomic_DNA"/>
</dbReference>
<evidence type="ECO:0000313" key="1">
    <source>
        <dbReference type="EMBL" id="QCQ65557.1"/>
    </source>
</evidence>
<dbReference type="Proteomes" id="UP000301871">
    <property type="component" value="Segment"/>
</dbReference>
<accession>A0A4P8NLY3</accession>
<reference evidence="1 2" key="1">
    <citation type="journal article" date="2019" name="Microbiol. Resour. Announc.">
        <title>Complete Genome Sequence of Salmonella enterica Serovar Heidelberg Siphophage Sepoy.</title>
        <authorList>
            <person name="Marrufo A.M."/>
            <person name="Zeng C."/>
            <person name="O'Leary C."/>
            <person name="Lessor L."/>
            <person name="Kongari R."/>
            <person name="Gill J."/>
            <person name="Liu M."/>
        </authorList>
    </citation>
    <scope>NUCLEOTIDE SEQUENCE [LARGE SCALE GENOMIC DNA]</scope>
</reference>
<gene>
    <name evidence="1" type="ORF">Sepoy_063</name>
</gene>
<proteinExistence type="predicted"/>
<reference evidence="2" key="2">
    <citation type="submission" date="2019-03" db="EMBL/GenBank/DDBJ databases">
        <title>Complete Genome Sequence of Salmonella Heidelberg Siphophage Sepoy.</title>
        <authorList>
            <person name="Maruffo A.M."/>
            <person name="Zeng C."/>
            <person name="O'Leary C."/>
            <person name="Lessor L."/>
            <person name="Gill J."/>
            <person name="Liu M."/>
        </authorList>
    </citation>
    <scope>NUCLEOTIDE SEQUENCE [LARGE SCALE GENOMIC DNA]</scope>
</reference>
<organism evidence="1 2">
    <name type="scientific">Salmonella phage Sepoy</name>
    <dbReference type="NCBI Taxonomy" id="2565517"/>
    <lineage>
        <taxon>Viruses</taxon>
        <taxon>Duplodnaviria</taxon>
        <taxon>Heunggongvirae</taxon>
        <taxon>Uroviricota</taxon>
        <taxon>Caudoviricetes</taxon>
        <taxon>Demerecviridae</taxon>
        <taxon>Markadamsvirinae</taxon>
        <taxon>Epseptimavirus</taxon>
        <taxon>Epseptimavirus Sds2</taxon>
        <taxon>Epseptimavirus sepoy</taxon>
    </lineage>
</organism>
<protein>
    <submittedName>
        <fullName evidence="1">Uncharacterized protein</fullName>
    </submittedName>
</protein>
<evidence type="ECO:0000313" key="2">
    <source>
        <dbReference type="Proteomes" id="UP000301871"/>
    </source>
</evidence>
<name>A0A4P8NLY3_9CAUD</name>